<dbReference type="Gene3D" id="2.70.70.10">
    <property type="entry name" value="Glucose Permease (Domain IIA)"/>
    <property type="match status" value="1"/>
</dbReference>
<dbReference type="CDD" id="cd12797">
    <property type="entry name" value="M23_peptidase"/>
    <property type="match status" value="1"/>
</dbReference>
<keyword evidence="1" id="KW-0472">Membrane</keyword>
<accession>A0ABU9KFF4</accession>
<dbReference type="PANTHER" id="PTHR21666">
    <property type="entry name" value="PEPTIDASE-RELATED"/>
    <property type="match status" value="1"/>
</dbReference>
<gene>
    <name evidence="3" type="ORF">AAEO50_18000</name>
</gene>
<proteinExistence type="predicted"/>
<dbReference type="Pfam" id="PF01476">
    <property type="entry name" value="LysM"/>
    <property type="match status" value="2"/>
</dbReference>
<dbReference type="Pfam" id="PF01551">
    <property type="entry name" value="Peptidase_M23"/>
    <property type="match status" value="1"/>
</dbReference>
<dbReference type="SMART" id="SM00257">
    <property type="entry name" value="LysM"/>
    <property type="match status" value="2"/>
</dbReference>
<evidence type="ECO:0000259" key="2">
    <source>
        <dbReference type="PROSITE" id="PS51782"/>
    </source>
</evidence>
<feature type="domain" description="LysM" evidence="2">
    <location>
        <begin position="208"/>
        <end position="251"/>
    </location>
</feature>
<dbReference type="SUPFAM" id="SSF54106">
    <property type="entry name" value="LysM domain"/>
    <property type="match status" value="2"/>
</dbReference>
<dbReference type="InterPro" id="IPR016047">
    <property type="entry name" value="M23ase_b-sheet_dom"/>
</dbReference>
<dbReference type="InterPro" id="IPR050570">
    <property type="entry name" value="Cell_wall_metabolism_enzyme"/>
</dbReference>
<feature type="domain" description="LysM" evidence="2">
    <location>
        <begin position="258"/>
        <end position="302"/>
    </location>
</feature>
<dbReference type="InterPro" id="IPR018392">
    <property type="entry name" value="LysM"/>
</dbReference>
<reference evidence="3 4" key="1">
    <citation type="submission" date="2024-04" db="EMBL/GenBank/DDBJ databases">
        <title>Bacillus oryzaecorticis sp. nov., a moderately halophilic bacterium isolated from rice husks.</title>
        <authorList>
            <person name="Zhu H.-S."/>
        </authorList>
    </citation>
    <scope>NUCLEOTIDE SEQUENCE [LARGE SCALE GENOMIC DNA]</scope>
    <source>
        <strain evidence="3 4">ZC255</strain>
    </source>
</reference>
<protein>
    <submittedName>
        <fullName evidence="3">Peptidoglycan DD-metalloendopeptidase family protein</fullName>
    </submittedName>
</protein>
<keyword evidence="4" id="KW-1185">Reference proteome</keyword>
<keyword evidence="1" id="KW-0812">Transmembrane</keyword>
<name>A0ABU9KFF4_9BACI</name>
<organism evidence="3 4">
    <name type="scientific">Rossellomorea oryzaecorticis</name>
    <dbReference type="NCBI Taxonomy" id="1396505"/>
    <lineage>
        <taxon>Bacteria</taxon>
        <taxon>Bacillati</taxon>
        <taxon>Bacillota</taxon>
        <taxon>Bacilli</taxon>
        <taxon>Bacillales</taxon>
        <taxon>Bacillaceae</taxon>
        <taxon>Rossellomorea</taxon>
    </lineage>
</organism>
<dbReference type="InterPro" id="IPR011055">
    <property type="entry name" value="Dup_hybrid_motif"/>
</dbReference>
<evidence type="ECO:0000256" key="1">
    <source>
        <dbReference type="SAM" id="Phobius"/>
    </source>
</evidence>
<feature type="transmembrane region" description="Helical" evidence="1">
    <location>
        <begin position="6"/>
        <end position="26"/>
    </location>
</feature>
<dbReference type="RefSeq" id="WP_341985699.1">
    <property type="nucleotide sequence ID" value="NZ_JBBYAF010000045.1"/>
</dbReference>
<dbReference type="CDD" id="cd00118">
    <property type="entry name" value="LysM"/>
    <property type="match status" value="2"/>
</dbReference>
<evidence type="ECO:0000313" key="3">
    <source>
        <dbReference type="EMBL" id="MEL3974182.1"/>
    </source>
</evidence>
<dbReference type="EMBL" id="JBBYAF010000045">
    <property type="protein sequence ID" value="MEL3974182.1"/>
    <property type="molecule type" value="Genomic_DNA"/>
</dbReference>
<dbReference type="InterPro" id="IPR036779">
    <property type="entry name" value="LysM_dom_sf"/>
</dbReference>
<dbReference type="PANTHER" id="PTHR21666:SF270">
    <property type="entry name" value="MUREIN HYDROLASE ACTIVATOR ENVC"/>
    <property type="match status" value="1"/>
</dbReference>
<dbReference type="Proteomes" id="UP001389717">
    <property type="component" value="Unassembled WGS sequence"/>
</dbReference>
<sequence>MLLDYARRILIVILLALCVSIMFLTGKEVKAMGNEKDGQWVFPVEGVITDVYGTRSGTHKGMDIGGDIGSPVYAAADGVVSKSYYSESYGHVVFVSHGNGYETVYAHLQDRGVSENQHVLKGEQIGSVGNTGRSTGAHLHFEVHKGEWTLDKLNAIDPFELFGEGEVGQLVFAKEQDPYQTIEVSSNLTQLPVHRTDQKWNDVTEPHVIHTVKKNETLWGISKQYGLSVEEVKEWNDIQSSHLKIYQKLIIPRQLNDDRYIVKQGDTLHSIAKKHGIDLTELLGLNDLTMSDVIYPHQKLKIRKER</sequence>
<comment type="caution">
    <text evidence="3">The sequence shown here is derived from an EMBL/GenBank/DDBJ whole genome shotgun (WGS) entry which is preliminary data.</text>
</comment>
<dbReference type="SUPFAM" id="SSF51261">
    <property type="entry name" value="Duplicated hybrid motif"/>
    <property type="match status" value="1"/>
</dbReference>
<dbReference type="Gene3D" id="3.10.350.10">
    <property type="entry name" value="LysM domain"/>
    <property type="match status" value="2"/>
</dbReference>
<evidence type="ECO:0000313" key="4">
    <source>
        <dbReference type="Proteomes" id="UP001389717"/>
    </source>
</evidence>
<dbReference type="PROSITE" id="PS51782">
    <property type="entry name" value="LYSM"/>
    <property type="match status" value="2"/>
</dbReference>
<keyword evidence="1" id="KW-1133">Transmembrane helix</keyword>